<dbReference type="Gene3D" id="1.20.1280.290">
    <property type="match status" value="1"/>
</dbReference>
<dbReference type="Pfam" id="PF04193">
    <property type="entry name" value="PQ-loop"/>
    <property type="match status" value="1"/>
</dbReference>
<dbReference type="EMBL" id="JAAABM010000013">
    <property type="protein sequence ID" value="KAF7673372.1"/>
    <property type="molecule type" value="Genomic_DNA"/>
</dbReference>
<dbReference type="RefSeq" id="XP_038783707.1">
    <property type="nucleotide sequence ID" value="XM_038933742.1"/>
</dbReference>
<feature type="region of interest" description="Disordered" evidence="5">
    <location>
        <begin position="443"/>
        <end position="471"/>
    </location>
</feature>
<dbReference type="PANTHER" id="PTHR16201">
    <property type="entry name" value="SEVEN TRANSMEMBRANE PROTEIN 1-RELATED"/>
    <property type="match status" value="1"/>
</dbReference>
<evidence type="ECO:0000256" key="3">
    <source>
        <dbReference type="ARBA" id="ARBA00022989"/>
    </source>
</evidence>
<dbReference type="PANTHER" id="PTHR16201:SF37">
    <property type="entry name" value="PQ-LOOP REPEAT-CONTAINING PROTEIN"/>
    <property type="match status" value="1"/>
</dbReference>
<comment type="subcellular location">
    <subcellularLocation>
        <location evidence="1">Membrane</location>
        <topology evidence="1">Multi-pass membrane protein</topology>
    </subcellularLocation>
</comment>
<gene>
    <name evidence="7" type="ORF">GT037_008695</name>
</gene>
<feature type="transmembrane region" description="Helical" evidence="6">
    <location>
        <begin position="42"/>
        <end position="59"/>
    </location>
</feature>
<reference evidence="7" key="1">
    <citation type="submission" date="2020-01" db="EMBL/GenBank/DDBJ databases">
        <authorList>
            <person name="Feng Z.H.Z."/>
        </authorList>
    </citation>
    <scope>NUCLEOTIDE SEQUENCE</scope>
    <source>
        <strain evidence="7">CBS107.38</strain>
    </source>
</reference>
<evidence type="ECO:0000256" key="6">
    <source>
        <dbReference type="SAM" id="Phobius"/>
    </source>
</evidence>
<evidence type="ECO:0000256" key="1">
    <source>
        <dbReference type="ARBA" id="ARBA00004141"/>
    </source>
</evidence>
<dbReference type="AlphaFoldDB" id="A0A8H7B1R1"/>
<feature type="transmembrane region" description="Helical" evidence="6">
    <location>
        <begin position="188"/>
        <end position="213"/>
    </location>
</feature>
<feature type="compositionally biased region" description="Polar residues" evidence="5">
    <location>
        <begin position="297"/>
        <end position="315"/>
    </location>
</feature>
<comment type="caution">
    <text evidence="7">The sequence shown here is derived from an EMBL/GenBank/DDBJ whole genome shotgun (WGS) entry which is preliminary data.</text>
</comment>
<accession>A0A8H7B1R1</accession>
<organism evidence="7 8">
    <name type="scientific">Alternaria burnsii</name>
    <dbReference type="NCBI Taxonomy" id="1187904"/>
    <lineage>
        <taxon>Eukaryota</taxon>
        <taxon>Fungi</taxon>
        <taxon>Dikarya</taxon>
        <taxon>Ascomycota</taxon>
        <taxon>Pezizomycotina</taxon>
        <taxon>Dothideomycetes</taxon>
        <taxon>Pleosporomycetidae</taxon>
        <taxon>Pleosporales</taxon>
        <taxon>Pleosporineae</taxon>
        <taxon>Pleosporaceae</taxon>
        <taxon>Alternaria</taxon>
        <taxon>Alternaria sect. Alternaria</taxon>
    </lineage>
</organism>
<dbReference type="InterPro" id="IPR006603">
    <property type="entry name" value="PQ-loop_rpt"/>
</dbReference>
<evidence type="ECO:0000256" key="2">
    <source>
        <dbReference type="ARBA" id="ARBA00022692"/>
    </source>
</evidence>
<name>A0A8H7B1R1_9PLEO</name>
<feature type="transmembrane region" description="Helical" evidence="6">
    <location>
        <begin position="6"/>
        <end position="30"/>
    </location>
</feature>
<feature type="compositionally biased region" description="Polar residues" evidence="5">
    <location>
        <begin position="279"/>
        <end position="290"/>
    </location>
</feature>
<feature type="transmembrane region" description="Helical" evidence="6">
    <location>
        <begin position="162"/>
        <end position="182"/>
    </location>
</feature>
<proteinExistence type="predicted"/>
<protein>
    <submittedName>
        <fullName evidence="7">Pq loop repeat protein</fullName>
    </submittedName>
</protein>
<keyword evidence="8" id="KW-1185">Reference proteome</keyword>
<sequence>MDVPVAANVLGTLGAVCWSVQLVPQIVINYHRHNATGLQPTMMMLWAWAGVPLGVYNIAEGYNIALRIQPQILTILSLVTWIQCYYYEKNWSVVRSLAVVIPVACLMGGIQAGLIFAIEHAKAEGLHWPSILMAVASATLLAAGVMRHYWDIYVHRTVRGISFIFVGIDALGDLFSLVSVVFQPRLDILGLVIYGSELVLWVGIFVCGAYYNLPTWYAAKKKEERSNPGVSESDGGVVVASGIALHDLPSSTSVFRTPSGEIEAVRQRSSTNIAVIPTRPNSQIDCNSTPAPDFDSTMMSNTTTKVTSLDSQSDGASVPHPTPATEPIGSPYEPVDPPPEMDYTAVAKILAPIQESLNEAAMEAAFPSPPINTPVYGSPAPSVAYRYPLTRGRGFSLIGDRLVQLKLNDRKLRNREGDVGSSIYSPEASVAEDEEADIASISEVLSDSGRDKQGSGQIRKNPGSIDMNEDSVPIALGSPAVNPRIVEYLTFTSDDLPTNSVAPCFPSTLMKTSTGSLKTVIEGSDQASEKSNGVTEKSNWAEEVEEAVDRTCLRLEQLADDEWKKDSSKTFAEYYVARLERLLGSNKRIVPVSIRKSQDASE</sequence>
<feature type="transmembrane region" description="Helical" evidence="6">
    <location>
        <begin position="130"/>
        <end position="150"/>
    </location>
</feature>
<evidence type="ECO:0000256" key="4">
    <source>
        <dbReference type="ARBA" id="ARBA00023136"/>
    </source>
</evidence>
<keyword evidence="2 6" id="KW-0812">Transmembrane</keyword>
<evidence type="ECO:0000313" key="8">
    <source>
        <dbReference type="Proteomes" id="UP000596902"/>
    </source>
</evidence>
<dbReference type="Proteomes" id="UP000596902">
    <property type="component" value="Unassembled WGS sequence"/>
</dbReference>
<keyword evidence="4 6" id="KW-0472">Membrane</keyword>
<evidence type="ECO:0000313" key="7">
    <source>
        <dbReference type="EMBL" id="KAF7673372.1"/>
    </source>
</evidence>
<feature type="transmembrane region" description="Helical" evidence="6">
    <location>
        <begin position="99"/>
        <end position="118"/>
    </location>
</feature>
<dbReference type="InterPro" id="IPR051415">
    <property type="entry name" value="LAAT-1"/>
</dbReference>
<reference evidence="7" key="2">
    <citation type="submission" date="2020-08" db="EMBL/GenBank/DDBJ databases">
        <title>Draft Genome Sequence of Cumin Blight Pathogen Alternaria burnsii.</title>
        <authorList>
            <person name="Feng Z."/>
        </authorList>
    </citation>
    <scope>NUCLEOTIDE SEQUENCE</scope>
    <source>
        <strain evidence="7">CBS107.38</strain>
    </source>
</reference>
<dbReference type="GO" id="GO:0016020">
    <property type="term" value="C:membrane"/>
    <property type="evidence" value="ECO:0007669"/>
    <property type="project" value="UniProtKB-SubCell"/>
</dbReference>
<keyword evidence="3 6" id="KW-1133">Transmembrane helix</keyword>
<dbReference type="GeneID" id="62206920"/>
<evidence type="ECO:0000256" key="5">
    <source>
        <dbReference type="SAM" id="MobiDB-lite"/>
    </source>
</evidence>
<feature type="region of interest" description="Disordered" evidence="5">
    <location>
        <begin position="279"/>
        <end position="331"/>
    </location>
</feature>